<evidence type="ECO:0000313" key="21">
    <source>
        <dbReference type="EMBL" id="VDZ94116.1"/>
    </source>
</evidence>
<feature type="domain" description="Cytochrome-c3 hydrogenase C-terminal" evidence="20">
    <location>
        <begin position="243"/>
        <end position="323"/>
    </location>
</feature>
<feature type="binding site" evidence="18">
    <location>
        <position position="313"/>
    </location>
    <ligand>
        <name>[3Fe-4S] cluster</name>
        <dbReference type="ChEBI" id="CHEBI:21137"/>
    </ligand>
</feature>
<dbReference type="FunFam" id="4.10.480.10:FF:000002">
    <property type="entry name" value="Hydrogenase-1 small chain"/>
    <property type="match status" value="1"/>
</dbReference>
<keyword evidence="14" id="KW-0472">Membrane</keyword>
<dbReference type="Gene3D" id="4.10.480.10">
    <property type="entry name" value="Cytochrome-c3 hydrogenase, C-terminal domain"/>
    <property type="match status" value="1"/>
</dbReference>
<evidence type="ECO:0000256" key="4">
    <source>
        <dbReference type="ARBA" id="ARBA00006605"/>
    </source>
</evidence>
<evidence type="ECO:0000256" key="7">
    <source>
        <dbReference type="ARBA" id="ARBA00022475"/>
    </source>
</evidence>
<feature type="domain" description="NADH:ubiquinone oxidoreductase-like 20kDa subunit" evidence="19">
    <location>
        <begin position="78"/>
        <end position="223"/>
    </location>
</feature>
<evidence type="ECO:0000256" key="5">
    <source>
        <dbReference type="ARBA" id="ARBA00011771"/>
    </source>
</evidence>
<dbReference type="Pfam" id="PF14720">
    <property type="entry name" value="NiFe_hyd_SSU_C"/>
    <property type="match status" value="1"/>
</dbReference>
<dbReference type="GO" id="GO:0008901">
    <property type="term" value="F:ferredoxin hydrogenase activity"/>
    <property type="evidence" value="ECO:0007669"/>
    <property type="project" value="InterPro"/>
</dbReference>
<dbReference type="PIRSF" id="PIRSF000310">
    <property type="entry name" value="NiFe_hyd_ssu"/>
    <property type="match status" value="1"/>
</dbReference>
<keyword evidence="11 21" id="KW-0560">Oxidoreductase</keyword>
<dbReference type="EMBL" id="LR134140">
    <property type="protein sequence ID" value="VDZ94116.1"/>
    <property type="molecule type" value="Genomic_DNA"/>
</dbReference>
<comment type="cofactor">
    <cofactor evidence="1">
        <name>[3Fe-4S] cluster</name>
        <dbReference type="ChEBI" id="CHEBI:21137"/>
    </cofactor>
</comment>
<keyword evidence="12 18" id="KW-0408">Iron</keyword>
<evidence type="ECO:0000259" key="19">
    <source>
        <dbReference type="Pfam" id="PF01058"/>
    </source>
</evidence>
<comment type="subcellular location">
    <subcellularLocation>
        <location evidence="3">Cell membrane</location>
    </subcellularLocation>
</comment>
<dbReference type="PROSITE" id="PS51318">
    <property type="entry name" value="TAT"/>
    <property type="match status" value="1"/>
</dbReference>
<dbReference type="GO" id="GO:0044569">
    <property type="term" value="C:[Ni-Fe] hydrogenase complex"/>
    <property type="evidence" value="ECO:0007669"/>
    <property type="project" value="TreeGrafter"/>
</dbReference>
<feature type="binding site" evidence="18">
    <location>
        <position position="210"/>
    </location>
    <ligand>
        <name>[4Fe-4S] cluster</name>
        <dbReference type="ChEBI" id="CHEBI:49883"/>
        <label>1</label>
    </ligand>
</feature>
<dbReference type="GO" id="GO:0051539">
    <property type="term" value="F:4 iron, 4 sulfur cluster binding"/>
    <property type="evidence" value="ECO:0007669"/>
    <property type="project" value="UniProtKB-KW"/>
</dbReference>
<evidence type="ECO:0000256" key="18">
    <source>
        <dbReference type="PIRSR" id="PIRSR000310-1"/>
    </source>
</evidence>
<evidence type="ECO:0000256" key="12">
    <source>
        <dbReference type="ARBA" id="ARBA00023004"/>
    </source>
</evidence>
<sequence length="383" mass="41937">MQHMMPTLTIVVWDKRYANTRYILSVMRRHGVTRRSFLKFCSLTATSLGLSSSMIPQIAYALENKPRTPVIWLHGLECTCCTESFIRSAHPLAKDAILSLISLDYDDTIMAAAGQQAEQALADVMREYKGNYIVAVEGNAPLNEDGMFCILAGEPFLEKLKRVSADAKAIIAWGSCASWGCVQAARPNPTKATPVHKLITDKPIIKVPGCPPIPEVMSAVITYMLAFDRIPPLDRLGRPKMFYGQRIHDKCYRRAHFDAGQFVEAWDDEGARKGYCLYKMGCKGPTTYNACSTVRWNDGVSFPIQSGHGCLGCSEDGFWDYGSFYSRATGIPQTGIEATADKIGLGVAGVAGAAAIAHATVSAIKHARNKNNTSSENAPEEKK</sequence>
<evidence type="ECO:0000256" key="6">
    <source>
        <dbReference type="ARBA" id="ARBA00012082"/>
    </source>
</evidence>
<proteinExistence type="inferred from homology"/>
<evidence type="ECO:0000256" key="3">
    <source>
        <dbReference type="ARBA" id="ARBA00004236"/>
    </source>
</evidence>
<comment type="similarity">
    <text evidence="4">Belongs to the [NiFe]/[NiFeSe] hydrogenase small subunit family.</text>
</comment>
<dbReference type="Proteomes" id="UP000282086">
    <property type="component" value="Chromosome"/>
</dbReference>
<feature type="binding site" evidence="18">
    <location>
        <position position="310"/>
    </location>
    <ligand>
        <name>[3Fe-4S] cluster</name>
        <dbReference type="ChEBI" id="CHEBI:21137"/>
    </ligand>
</feature>
<dbReference type="GO" id="GO:0009055">
    <property type="term" value="F:electron transfer activity"/>
    <property type="evidence" value="ECO:0007669"/>
    <property type="project" value="TreeGrafter"/>
</dbReference>
<evidence type="ECO:0000256" key="17">
    <source>
        <dbReference type="ARBA" id="ARBA00048757"/>
    </source>
</evidence>
<dbReference type="InterPro" id="IPR019546">
    <property type="entry name" value="TAT_signal_bac_arc"/>
</dbReference>
<dbReference type="GO" id="GO:0009061">
    <property type="term" value="P:anaerobic respiration"/>
    <property type="evidence" value="ECO:0007669"/>
    <property type="project" value="TreeGrafter"/>
</dbReference>
<dbReference type="EC" id="1.12.99.6" evidence="6"/>
<keyword evidence="9 18" id="KW-0479">Metal-binding</keyword>
<dbReference type="Pfam" id="PF01058">
    <property type="entry name" value="Oxidored_q6"/>
    <property type="match status" value="1"/>
</dbReference>
<comment type="cofactor">
    <cofactor evidence="2">
        <name>[4Fe-4S] cluster</name>
        <dbReference type="ChEBI" id="CHEBI:49883"/>
    </cofactor>
</comment>
<organism evidence="21 22">
    <name type="scientific">Salmonella enterica I</name>
    <dbReference type="NCBI Taxonomy" id="59201"/>
    <lineage>
        <taxon>Bacteria</taxon>
        <taxon>Pseudomonadati</taxon>
        <taxon>Pseudomonadota</taxon>
        <taxon>Gammaproteobacteria</taxon>
        <taxon>Enterobacterales</taxon>
        <taxon>Enterobacteriaceae</taxon>
        <taxon>Salmonella</taxon>
    </lineage>
</organism>
<dbReference type="InterPro" id="IPR027394">
    <property type="entry name" value="Cytochrome-c3_hydrogenase_C"/>
</dbReference>
<evidence type="ECO:0000256" key="10">
    <source>
        <dbReference type="ARBA" id="ARBA00022729"/>
    </source>
</evidence>
<feature type="binding site" evidence="18">
    <location>
        <position position="81"/>
    </location>
    <ligand>
        <name>[4Fe-4S] cluster</name>
        <dbReference type="ChEBI" id="CHEBI:49883"/>
        <label>1</label>
    </ligand>
</feature>
<evidence type="ECO:0000256" key="2">
    <source>
        <dbReference type="ARBA" id="ARBA00001966"/>
    </source>
</evidence>
<comment type="subunit">
    <text evidence="5">Heterodimer of a large and a small subunit.</text>
</comment>
<dbReference type="Gene3D" id="3.40.50.700">
    <property type="entry name" value="NADH:ubiquinone oxidoreductase-like, 20kDa subunit"/>
    <property type="match status" value="1"/>
</dbReference>
<keyword evidence="8 18" id="KW-0004">4Fe-4S</keyword>
<dbReference type="InterPro" id="IPR037148">
    <property type="entry name" value="NiFe-Hase_small_C_sf"/>
</dbReference>
<gene>
    <name evidence="21" type="primary">hyaA2</name>
    <name evidence="21" type="ORF">NCTC129_00188</name>
</gene>
<accession>A0A447MSS8</accession>
<evidence type="ECO:0000259" key="20">
    <source>
        <dbReference type="Pfam" id="PF14720"/>
    </source>
</evidence>
<comment type="catalytic activity">
    <reaction evidence="17">
        <text>H2 + A = AH2</text>
        <dbReference type="Rhea" id="RHEA:12116"/>
        <dbReference type="ChEBI" id="CHEBI:13193"/>
        <dbReference type="ChEBI" id="CHEBI:17499"/>
        <dbReference type="ChEBI" id="CHEBI:18276"/>
        <dbReference type="EC" id="1.12.99.6"/>
    </reaction>
</comment>
<feature type="binding site" evidence="18">
    <location>
        <position position="276"/>
    </location>
    <ligand>
        <name>[4Fe-4S] cluster</name>
        <dbReference type="ChEBI" id="CHEBI:49883"/>
        <label>2</label>
    </ligand>
</feature>
<evidence type="ECO:0000256" key="16">
    <source>
        <dbReference type="ARBA" id="ARBA00031163"/>
    </source>
</evidence>
<dbReference type="NCBIfam" id="TIGR01409">
    <property type="entry name" value="TAT_signal_seq"/>
    <property type="match status" value="1"/>
</dbReference>
<reference evidence="21 22" key="1">
    <citation type="submission" date="2018-12" db="EMBL/GenBank/DDBJ databases">
        <authorList>
            <consortium name="Pathogen Informatics"/>
        </authorList>
    </citation>
    <scope>NUCLEOTIDE SEQUENCE [LARGE SCALE GENOMIC DNA]</scope>
    <source>
        <strain evidence="21 22">NCTC129</strain>
    </source>
</reference>
<dbReference type="PANTHER" id="PTHR30013:SF6">
    <property type="entry name" value="HYDROGENASE-1 SMALL CHAIN"/>
    <property type="match status" value="1"/>
</dbReference>
<dbReference type="GO" id="GO:0005886">
    <property type="term" value="C:plasma membrane"/>
    <property type="evidence" value="ECO:0007669"/>
    <property type="project" value="UniProtKB-SubCell"/>
</dbReference>
<dbReference type="GO" id="GO:0009375">
    <property type="term" value="C:ferredoxin hydrogenase complex"/>
    <property type="evidence" value="ECO:0007669"/>
    <property type="project" value="InterPro"/>
</dbReference>
<feature type="binding site" evidence="18">
    <location>
        <position position="78"/>
    </location>
    <ligand>
        <name>[4Fe-4S] cluster</name>
        <dbReference type="ChEBI" id="CHEBI:49883"/>
        <label>1</label>
    </ligand>
</feature>
<dbReference type="NCBIfam" id="TIGR00391">
    <property type="entry name" value="hydA"/>
    <property type="match status" value="1"/>
</dbReference>
<dbReference type="GO" id="GO:0046872">
    <property type="term" value="F:metal ion binding"/>
    <property type="evidence" value="ECO:0007669"/>
    <property type="project" value="UniProtKB-KW"/>
</dbReference>
<evidence type="ECO:0000256" key="1">
    <source>
        <dbReference type="ARBA" id="ARBA00001927"/>
    </source>
</evidence>
<dbReference type="GO" id="GO:0051538">
    <property type="term" value="F:3 iron, 4 sulfur cluster binding"/>
    <property type="evidence" value="ECO:0007669"/>
    <property type="project" value="UniProtKB-KW"/>
</dbReference>
<feature type="binding site" evidence="18">
    <location>
        <position position="282"/>
    </location>
    <ligand>
        <name>[4Fe-4S] cluster</name>
        <dbReference type="ChEBI" id="CHEBI:49883"/>
        <label>2</label>
    </ligand>
</feature>
<dbReference type="InterPro" id="IPR006311">
    <property type="entry name" value="TAT_signal"/>
</dbReference>
<evidence type="ECO:0000256" key="9">
    <source>
        <dbReference type="ARBA" id="ARBA00022723"/>
    </source>
</evidence>
<feature type="binding site" evidence="18">
    <location>
        <position position="251"/>
    </location>
    <ligand>
        <name>[4Fe-4S] cluster</name>
        <dbReference type="ChEBI" id="CHEBI:49883"/>
        <label>2</label>
    </ligand>
</feature>
<evidence type="ECO:0000256" key="8">
    <source>
        <dbReference type="ARBA" id="ARBA00022485"/>
    </source>
</evidence>
<dbReference type="PRINTS" id="PR00614">
    <property type="entry name" value="NIHGNASESMLL"/>
</dbReference>
<keyword evidence="15 18" id="KW-0003">3Fe-4S</keyword>
<dbReference type="AlphaFoldDB" id="A0A447MSS8"/>
<dbReference type="InterPro" id="IPR037024">
    <property type="entry name" value="NiFe_Hase_small_N_sf"/>
</dbReference>
<dbReference type="SUPFAM" id="SSF56770">
    <property type="entry name" value="HydA/Nqo6-like"/>
    <property type="match status" value="1"/>
</dbReference>
<feature type="binding site" evidence="18">
    <location>
        <position position="176"/>
    </location>
    <ligand>
        <name>[4Fe-4S] cluster</name>
        <dbReference type="ChEBI" id="CHEBI:49883"/>
        <label>1</label>
    </ligand>
</feature>
<evidence type="ECO:0000256" key="11">
    <source>
        <dbReference type="ARBA" id="ARBA00023002"/>
    </source>
</evidence>
<name>A0A447MSS8_SALET</name>
<keyword evidence="13 18" id="KW-0411">Iron-sulfur</keyword>
<keyword evidence="7" id="KW-1003">Cell membrane</keyword>
<evidence type="ECO:0000256" key="15">
    <source>
        <dbReference type="ARBA" id="ARBA00023291"/>
    </source>
</evidence>
<feature type="binding site" evidence="18">
    <location>
        <position position="248"/>
    </location>
    <ligand>
        <name>[4Fe-4S] cluster</name>
        <dbReference type="ChEBI" id="CHEBI:49883"/>
        <label>2</label>
    </ligand>
</feature>
<keyword evidence="10" id="KW-0732">Signal</keyword>
<feature type="binding site" evidence="18">
    <location>
        <position position="291"/>
    </location>
    <ligand>
        <name>[3Fe-4S] cluster</name>
        <dbReference type="ChEBI" id="CHEBI:21137"/>
    </ligand>
</feature>
<protein>
    <recommendedName>
        <fullName evidence="6">hydrogenase (acceptor)</fullName>
        <ecNumber evidence="6">1.12.99.6</ecNumber>
    </recommendedName>
    <alternativeName>
        <fullName evidence="16">NiFe hydrogenase</fullName>
    </alternativeName>
</protein>
<evidence type="ECO:0000256" key="14">
    <source>
        <dbReference type="ARBA" id="ARBA00023136"/>
    </source>
</evidence>
<evidence type="ECO:0000256" key="13">
    <source>
        <dbReference type="ARBA" id="ARBA00023014"/>
    </source>
</evidence>
<dbReference type="InterPro" id="IPR006137">
    <property type="entry name" value="NADH_UbQ_OxRdtase-like_20kDa"/>
</dbReference>
<dbReference type="InterPro" id="IPR001821">
    <property type="entry name" value="NiFe_hydrogenase_ssu"/>
</dbReference>
<dbReference type="GO" id="GO:0033748">
    <property type="term" value="F:hydrogenase (acceptor) activity"/>
    <property type="evidence" value="ECO:0007669"/>
    <property type="project" value="UniProtKB-EC"/>
</dbReference>
<dbReference type="PANTHER" id="PTHR30013">
    <property type="entry name" value="NIFE / NIFESE HYDROGENASE SMALL SUBUNIT FAMILY MEMBER"/>
    <property type="match status" value="1"/>
</dbReference>
<evidence type="ECO:0000313" key="22">
    <source>
        <dbReference type="Proteomes" id="UP000282086"/>
    </source>
</evidence>